<protein>
    <submittedName>
        <fullName evidence="2">Uncharacterized protein</fullName>
    </submittedName>
</protein>
<evidence type="ECO:0000256" key="1">
    <source>
        <dbReference type="SAM" id="SignalP"/>
    </source>
</evidence>
<reference evidence="2" key="1">
    <citation type="submission" date="2023-03" db="EMBL/GenBank/DDBJ databases">
        <title>Massive genome expansion in bonnet fungi (Mycena s.s.) driven by repeated elements and novel gene families across ecological guilds.</title>
        <authorList>
            <consortium name="Lawrence Berkeley National Laboratory"/>
            <person name="Harder C.B."/>
            <person name="Miyauchi S."/>
            <person name="Viragh M."/>
            <person name="Kuo A."/>
            <person name="Thoen E."/>
            <person name="Andreopoulos B."/>
            <person name="Lu D."/>
            <person name="Skrede I."/>
            <person name="Drula E."/>
            <person name="Henrissat B."/>
            <person name="Morin E."/>
            <person name="Kohler A."/>
            <person name="Barry K."/>
            <person name="LaButti K."/>
            <person name="Morin E."/>
            <person name="Salamov A."/>
            <person name="Lipzen A."/>
            <person name="Mereny Z."/>
            <person name="Hegedus B."/>
            <person name="Baldrian P."/>
            <person name="Stursova M."/>
            <person name="Weitz H."/>
            <person name="Taylor A."/>
            <person name="Grigoriev I.V."/>
            <person name="Nagy L.G."/>
            <person name="Martin F."/>
            <person name="Kauserud H."/>
        </authorList>
    </citation>
    <scope>NUCLEOTIDE SEQUENCE</scope>
    <source>
        <strain evidence="2">CBHHK182m</strain>
    </source>
</reference>
<dbReference type="AlphaFoldDB" id="A0AAD7JHE0"/>
<proteinExistence type="predicted"/>
<name>A0AAD7JHE0_9AGAR</name>
<comment type="caution">
    <text evidence="2">The sequence shown here is derived from an EMBL/GenBank/DDBJ whole genome shotgun (WGS) entry which is preliminary data.</text>
</comment>
<feature type="signal peptide" evidence="1">
    <location>
        <begin position="1"/>
        <end position="20"/>
    </location>
</feature>
<keyword evidence="3" id="KW-1185">Reference proteome</keyword>
<sequence>MQCRFFVAFLVSYLALAVTAAPIAVNDAAVPTSENLLSRTPQPVDIARSPEPKPEPGCKMYGCIYTTLLHTLPGLVPRRSFVLLSIFYPSLLDSGSSVVSVVFCDPF</sequence>
<dbReference type="EMBL" id="JARKIB010000032">
    <property type="protein sequence ID" value="KAJ7762622.1"/>
    <property type="molecule type" value="Genomic_DNA"/>
</dbReference>
<accession>A0AAD7JHE0</accession>
<feature type="chain" id="PRO_5042162617" evidence="1">
    <location>
        <begin position="21"/>
        <end position="107"/>
    </location>
</feature>
<evidence type="ECO:0000313" key="2">
    <source>
        <dbReference type="EMBL" id="KAJ7762622.1"/>
    </source>
</evidence>
<dbReference type="Proteomes" id="UP001215598">
    <property type="component" value="Unassembled WGS sequence"/>
</dbReference>
<keyword evidence="1" id="KW-0732">Signal</keyword>
<evidence type="ECO:0000313" key="3">
    <source>
        <dbReference type="Proteomes" id="UP001215598"/>
    </source>
</evidence>
<gene>
    <name evidence="2" type="ORF">B0H16DRAFT_1884059</name>
</gene>
<organism evidence="2 3">
    <name type="scientific">Mycena metata</name>
    <dbReference type="NCBI Taxonomy" id="1033252"/>
    <lineage>
        <taxon>Eukaryota</taxon>
        <taxon>Fungi</taxon>
        <taxon>Dikarya</taxon>
        <taxon>Basidiomycota</taxon>
        <taxon>Agaricomycotina</taxon>
        <taxon>Agaricomycetes</taxon>
        <taxon>Agaricomycetidae</taxon>
        <taxon>Agaricales</taxon>
        <taxon>Marasmiineae</taxon>
        <taxon>Mycenaceae</taxon>
        <taxon>Mycena</taxon>
    </lineage>
</organism>